<reference evidence="4" key="2">
    <citation type="journal article" date="2021" name="Sci. Data">
        <title>Chromosome-scale genome sequencing, assembly and annotation of six genomes from subfamily Leishmaniinae.</title>
        <authorList>
            <person name="Almutairi H."/>
            <person name="Urbaniak M.D."/>
            <person name="Bates M.D."/>
            <person name="Jariyapan N."/>
            <person name="Kwakye-Nuako G."/>
            <person name="Thomaz Soccol V."/>
            <person name="Al-Salem W.S."/>
            <person name="Dillon R.J."/>
            <person name="Bates P.A."/>
            <person name="Gatherer D."/>
        </authorList>
    </citation>
    <scope>NUCLEOTIDE SEQUENCE [LARGE SCALE GENOMIC DNA]</scope>
</reference>
<feature type="transmembrane region" description="Helical" evidence="2">
    <location>
        <begin position="204"/>
        <end position="226"/>
    </location>
</feature>
<dbReference type="EMBL" id="JAFHLR010000027">
    <property type="protein sequence ID" value="KAG5475703.1"/>
    <property type="molecule type" value="Genomic_DNA"/>
</dbReference>
<feature type="transmembrane region" description="Helical" evidence="2">
    <location>
        <begin position="292"/>
        <end position="313"/>
    </location>
</feature>
<feature type="region of interest" description="Disordered" evidence="1">
    <location>
        <begin position="459"/>
        <end position="497"/>
    </location>
</feature>
<dbReference type="KEGG" id="loi:92360208"/>
<sequence>MMLSVATPSGGTGVDGVQAGRGTRACAVSTVACGADAAREAECLAQENAPAIWTRVGGGDSGSSDVPVRAGITSVNLVGMPSLPSFPHLPMGSWTCGTGRSASVKGSEAASLREGGVVVAEHDVEECCGQAAAGAASSSAPLLTSVEEQPPRGLASGIPAVVLLRHRMGCSTVVLRPHQRKSFSRHDLENFVLYKEQKYDAVNVLWRFCILMLLVLSSSVFCLVLSTCTAEWLSVQSDDAILSVGLFFSCQGQHRRTCTSWGSAQLEWTVVNAATGATLCHASADFVHRFIVTLWAVGILQLLCEVVALLLGLRIAARPTRSGALVLLVFDLLLSVGSGIATAVLFSFYTSCLRRTCEGEHAAGNVCSVHYRYGYQLYIATVAVHGLLLVLALCMHSHIHSIRVRSRRQLRAERHRLSRDVHAKDYVARALGLPTTASFTGDGGGGGCARRTCNAAGTASPLNGRRSARQRRGAVEAPSRSRMLVDQDGTGDEGVKGDVLRPGYSRTLCTTSFALDASFAGSVNFSGETEHCSSSCDEDYGMAAMPAKPARSAPLLQHGEPLIFFAEVPDDVTDERGSELLSGRRSRCHRDHQPVTTFSSGDGRTSTAAASTAAVPYTLERDTESPPEARNLSVDAVVAVGSDNDQRQRCGWEEAPPECSFLPRTGRQRCAGPQTAKAQPSLTSRKLKQILPGKLRTALAYPQGRKRHGTFLRFFNREFDADYLTAAELGVPIAGATDWVYDDRSDMYYSFDRNMFWDPLTQEYYSCVLKSWQESPDQVVEVRDVLDFVLRSLPSSRSGTPLHDECIEDALLPRHSPTSVSTGDGDDANVSGVIV</sequence>
<protein>
    <recommendedName>
        <fullName evidence="5">Transmembrane protein</fullName>
    </recommendedName>
</protein>
<feature type="transmembrane region" description="Helical" evidence="2">
    <location>
        <begin position="325"/>
        <end position="349"/>
    </location>
</feature>
<accession>A0A836KRM9</accession>
<dbReference type="RefSeq" id="XP_067062211.1">
    <property type="nucleotide sequence ID" value="XM_067206274.1"/>
</dbReference>
<keyword evidence="2" id="KW-0472">Membrane</keyword>
<comment type="caution">
    <text evidence="3">The sequence shown here is derived from an EMBL/GenBank/DDBJ whole genome shotgun (WGS) entry which is preliminary data.</text>
</comment>
<dbReference type="AlphaFoldDB" id="A0A836KRM9"/>
<reference evidence="4" key="1">
    <citation type="journal article" date="2021" name="Microbiol. Resour. Announc.">
        <title>LGAAP: Leishmaniinae Genome Assembly and Annotation Pipeline.</title>
        <authorList>
            <person name="Almutairi H."/>
            <person name="Urbaniak M.D."/>
            <person name="Bates M.D."/>
            <person name="Jariyapan N."/>
            <person name="Kwakye-Nuako G."/>
            <person name="Thomaz-Soccol V."/>
            <person name="Al-Salem W.S."/>
            <person name="Dillon R.J."/>
            <person name="Bates P.A."/>
            <person name="Gatherer D."/>
        </authorList>
    </citation>
    <scope>NUCLEOTIDE SEQUENCE [LARGE SCALE GENOMIC DNA]</scope>
</reference>
<evidence type="ECO:0000313" key="3">
    <source>
        <dbReference type="EMBL" id="KAG5475703.1"/>
    </source>
</evidence>
<proteinExistence type="predicted"/>
<evidence type="ECO:0008006" key="5">
    <source>
        <dbReference type="Google" id="ProtNLM"/>
    </source>
</evidence>
<keyword evidence="2" id="KW-0812">Transmembrane</keyword>
<feature type="transmembrane region" description="Helical" evidence="2">
    <location>
        <begin position="377"/>
        <end position="399"/>
    </location>
</feature>
<evidence type="ECO:0000256" key="1">
    <source>
        <dbReference type="SAM" id="MobiDB-lite"/>
    </source>
</evidence>
<name>A0A836KRM9_9TRYP</name>
<keyword evidence="2" id="KW-1133">Transmembrane helix</keyword>
<organism evidence="3 4">
    <name type="scientific">Leishmania orientalis</name>
    <dbReference type="NCBI Taxonomy" id="2249476"/>
    <lineage>
        <taxon>Eukaryota</taxon>
        <taxon>Discoba</taxon>
        <taxon>Euglenozoa</taxon>
        <taxon>Kinetoplastea</taxon>
        <taxon>Metakinetoplastina</taxon>
        <taxon>Trypanosomatida</taxon>
        <taxon>Trypanosomatidae</taxon>
        <taxon>Leishmaniinae</taxon>
        <taxon>Leishmania</taxon>
    </lineage>
</organism>
<dbReference type="Proteomes" id="UP000674143">
    <property type="component" value="Unassembled WGS sequence"/>
</dbReference>
<evidence type="ECO:0000313" key="4">
    <source>
        <dbReference type="Proteomes" id="UP000674143"/>
    </source>
</evidence>
<dbReference type="GeneID" id="92360208"/>
<keyword evidence="4" id="KW-1185">Reference proteome</keyword>
<gene>
    <name evidence="3" type="ORF">LSCM4_04287</name>
</gene>
<evidence type="ECO:0000256" key="2">
    <source>
        <dbReference type="SAM" id="Phobius"/>
    </source>
</evidence>
<feature type="region of interest" description="Disordered" evidence="1">
    <location>
        <begin position="814"/>
        <end position="835"/>
    </location>
</feature>